<dbReference type="RefSeq" id="WP_086722596.1">
    <property type="nucleotide sequence ID" value="NZ_MUBM01000013.1"/>
</dbReference>
<reference evidence="5 6" key="1">
    <citation type="submission" date="2024-06" db="EMBL/GenBank/DDBJ databases">
        <title>The Natural Products Discovery Center: Release of the First 8490 Sequenced Strains for Exploring Actinobacteria Biosynthetic Diversity.</title>
        <authorList>
            <person name="Kalkreuter E."/>
            <person name="Kautsar S.A."/>
            <person name="Yang D."/>
            <person name="Bader C.D."/>
            <person name="Teijaro C.N."/>
            <person name="Fluegel L."/>
            <person name="Davis C.M."/>
            <person name="Simpson J.R."/>
            <person name="Lauterbach L."/>
            <person name="Steele A.D."/>
            <person name="Gui C."/>
            <person name="Meng S."/>
            <person name="Li G."/>
            <person name="Viehrig K."/>
            <person name="Ye F."/>
            <person name="Su P."/>
            <person name="Kiefer A.F."/>
            <person name="Nichols A."/>
            <person name="Cepeda A.J."/>
            <person name="Yan W."/>
            <person name="Fan B."/>
            <person name="Jiang Y."/>
            <person name="Adhikari A."/>
            <person name="Zheng C.-J."/>
            <person name="Schuster L."/>
            <person name="Cowan T.M."/>
            <person name="Smanski M.J."/>
            <person name="Chevrette M.G."/>
            <person name="De Carvalho L.P.S."/>
            <person name="Shen B."/>
        </authorList>
    </citation>
    <scope>NUCLEOTIDE SEQUENCE [LARGE SCALE GENOMIC DNA]</scope>
    <source>
        <strain evidence="5 6">NPDC000634</strain>
    </source>
</reference>
<protein>
    <submittedName>
        <fullName evidence="5">ABC transporter ATP-binding protein</fullName>
    </submittedName>
</protein>
<comment type="caution">
    <text evidence="5">The sequence shown here is derived from an EMBL/GenBank/DDBJ whole genome shotgun (WGS) entry which is preliminary data.</text>
</comment>
<evidence type="ECO:0000259" key="4">
    <source>
        <dbReference type="PROSITE" id="PS50893"/>
    </source>
</evidence>
<keyword evidence="2" id="KW-0547">Nucleotide-binding</keyword>
<organism evidence="5 6">
    <name type="scientific">Streptomyces carpinensis</name>
    <dbReference type="NCBI Taxonomy" id="66369"/>
    <lineage>
        <taxon>Bacteria</taxon>
        <taxon>Bacillati</taxon>
        <taxon>Actinomycetota</taxon>
        <taxon>Actinomycetes</taxon>
        <taxon>Kitasatosporales</taxon>
        <taxon>Streptomycetaceae</taxon>
        <taxon>Streptomyces</taxon>
    </lineage>
</organism>
<name>A0ABV1W6C6_9ACTN</name>
<dbReference type="SUPFAM" id="SSF52540">
    <property type="entry name" value="P-loop containing nucleoside triphosphate hydrolases"/>
    <property type="match status" value="1"/>
</dbReference>
<dbReference type="PROSITE" id="PS50893">
    <property type="entry name" value="ABC_TRANSPORTER_2"/>
    <property type="match status" value="1"/>
</dbReference>
<dbReference type="EMBL" id="JBEPCU010000424">
    <property type="protein sequence ID" value="MER6979740.1"/>
    <property type="molecule type" value="Genomic_DNA"/>
</dbReference>
<proteinExistence type="predicted"/>
<dbReference type="Gene3D" id="3.40.50.300">
    <property type="entry name" value="P-loop containing nucleotide triphosphate hydrolases"/>
    <property type="match status" value="1"/>
</dbReference>
<dbReference type="InterPro" id="IPR027417">
    <property type="entry name" value="P-loop_NTPase"/>
</dbReference>
<evidence type="ECO:0000256" key="3">
    <source>
        <dbReference type="ARBA" id="ARBA00022840"/>
    </source>
</evidence>
<feature type="domain" description="ABC transporter" evidence="4">
    <location>
        <begin position="24"/>
        <end position="273"/>
    </location>
</feature>
<dbReference type="CDD" id="cd03219">
    <property type="entry name" value="ABC_Mj1267_LivG_branched"/>
    <property type="match status" value="1"/>
</dbReference>
<evidence type="ECO:0000313" key="6">
    <source>
        <dbReference type="Proteomes" id="UP001458415"/>
    </source>
</evidence>
<keyword evidence="3 5" id="KW-0067">ATP-binding</keyword>
<dbReference type="Pfam" id="PF00005">
    <property type="entry name" value="ABC_tran"/>
    <property type="match status" value="1"/>
</dbReference>
<dbReference type="Proteomes" id="UP001458415">
    <property type="component" value="Unassembled WGS sequence"/>
</dbReference>
<evidence type="ECO:0000313" key="5">
    <source>
        <dbReference type="EMBL" id="MER6979740.1"/>
    </source>
</evidence>
<sequence length="273" mass="29211">MNLVQDHPAAPGGPGAADGGEGVLRLAGVTVRFGGITAVDQVALDVPSGQVVGLIGPNGAGKTTLLDAVSGLRTPSRGRILLDGADVTARSASWLSRHGVRRTFQRHQAFGWLTVRQNVLVPLEWRTRGRGLLGDVLGLPHRRRETGALLERVDEVIELCGLSEVRDVNAATLPIGQLRLLEFARAIVDSPRLLLLDEPTSGLGRRETELLSEVLLGLVQRHELTVILVEHDIDFVMGLVDRVVCLVQGAVLADGTPAEIRRNPEVIAAYLGS</sequence>
<dbReference type="SMART" id="SM00382">
    <property type="entry name" value="AAA"/>
    <property type="match status" value="1"/>
</dbReference>
<dbReference type="InterPro" id="IPR051120">
    <property type="entry name" value="ABC_AA/LPS_Transport"/>
</dbReference>
<accession>A0ABV1W6C6</accession>
<dbReference type="GO" id="GO:0005524">
    <property type="term" value="F:ATP binding"/>
    <property type="evidence" value="ECO:0007669"/>
    <property type="project" value="UniProtKB-KW"/>
</dbReference>
<gene>
    <name evidence="5" type="ORF">ABT317_22870</name>
</gene>
<dbReference type="InterPro" id="IPR032823">
    <property type="entry name" value="BCA_ABC_TP_C"/>
</dbReference>
<keyword evidence="1" id="KW-0813">Transport</keyword>
<dbReference type="PANTHER" id="PTHR45772">
    <property type="entry name" value="CONSERVED COMPONENT OF ABC TRANSPORTER FOR NATURAL AMINO ACIDS-RELATED"/>
    <property type="match status" value="1"/>
</dbReference>
<keyword evidence="6" id="KW-1185">Reference proteome</keyword>
<evidence type="ECO:0000256" key="1">
    <source>
        <dbReference type="ARBA" id="ARBA00022448"/>
    </source>
</evidence>
<dbReference type="PANTHER" id="PTHR45772:SF7">
    <property type="entry name" value="AMINO ACID ABC TRANSPORTER ATP-BINDING PROTEIN"/>
    <property type="match status" value="1"/>
</dbReference>
<dbReference type="InterPro" id="IPR003439">
    <property type="entry name" value="ABC_transporter-like_ATP-bd"/>
</dbReference>
<dbReference type="InterPro" id="IPR003593">
    <property type="entry name" value="AAA+_ATPase"/>
</dbReference>
<dbReference type="Pfam" id="PF12399">
    <property type="entry name" value="BCA_ABC_TP_C"/>
    <property type="match status" value="1"/>
</dbReference>
<evidence type="ECO:0000256" key="2">
    <source>
        <dbReference type="ARBA" id="ARBA00022741"/>
    </source>
</evidence>